<feature type="region of interest" description="Disordered" evidence="3">
    <location>
        <begin position="457"/>
        <end position="512"/>
    </location>
</feature>
<evidence type="ECO:0000256" key="1">
    <source>
        <dbReference type="ARBA" id="ARBA00004123"/>
    </source>
</evidence>
<feature type="compositionally biased region" description="Acidic residues" evidence="3">
    <location>
        <begin position="477"/>
        <end position="492"/>
    </location>
</feature>
<proteinExistence type="predicted"/>
<sequence>MSYNFFNQVIPPTGVELCLSARFTSEDDINLIVAKTNVLEVYALHRHEDSKARPIDRQSTRPTDGVISLRGEEPKDAPPYAGTQHSMRLVLSSSLFGNIESMAAVRFPGTSKDALLLSFRDAKISVLEFDIATNDLRTISLHYFEDYKVKEGHDHYIHVPELRVDPQQRCAAMLAFDRKLVVLPFRQHASLMEIENGGQEDQPVKPSFLLDLRAMGIINVKDFVFLQGYYEPTLLILYEPTQTWSGRVAVNRNTCVAAAVSLNLWQHRGQTSAHPVVWSAEFLPYDTQRLIAVPGPIGGALALSTNSLLYLNQVSFPYRLILPAHGADVSITSHHDTQASASCLPLNVFADLYLSPQTPFPSAGKNRVGIALDAARDVFLADDQLLVSLKGGELYIFHLLSDGRTVNDIQLTKAGSSVITSCMATLSGEGADERFLFLGSRVGDSLLLQYTTADASAPKQNGATKGSLFDDIKKEEDNDDDDEDEEEEASGEGEVKEEPDGEGEVDEFGRRIREEDRRKKKGLLTTYKFKVCDSLVNVGPITDFAIGESFDPASVSMAEQEGQRSVEIVTCSGQGKNGSLCVLQHGVRPELVHASADLAGCKAFWTLYHRSEERQGEEAEYHAYLLLSEEEQTRVIAGDGLDELSNEETDFNVAAPTVDAGNLFEQTRIVQVHQHGLILLDGVKATQRISTPGQIAAASIADPYVLVLMADGALRLYFADPTSSKLVQTSLQNIHEVRDIMAMHLFYGGAMRGKKARTNDEIFAAIAKDNGRLDIYSVPEFDLVFSAERAANGPRLINNVLMRPPPQSAAAQQSADTTSARIAEIALHSIGNIPSLPHLFLYLDNGELLLYRGFLTSSSPGAEGELEVAFKRCDYDPLPRSSLVDPVVAQALKRKREQMDTDDGDSPAEVADKGKEKSDDQRADHAHQKRVKTERSGDDELQLELNATPAGDEDGETEKETSTLRYRRIHYFGTVGKSNGVFISGSAPAWVFAQRGYARLYPMKLDTFVRAFAEFHNANCPHGFIYFNHEGTLKICQLPAAEGAIHWELPGVVRKVPLGRTPREIAYHPPSRTYVVALATPVTTVVPTPPETDMERQEREREEEESREMGIEPEEKQRDMGPREIAMMEERHELHLISPRTWQILHHVELEPKEHVLTLSVLKLGDNYSQVNRELRPPHLLIYEIDVTGEEQCKLTMAYQKPMKEKPMKGPVSAAASLQGYLIIAVGPKIWVFNFDGGSTEAVAFYDAPHYIVSIKTLKNFVLCGDIYKSIFFLRWKDSASQLALLAKDVGRVSVFATEYVVDKQNLALLMSDERQNLQVTAYAPHTAESRGGQLLVPRGDFNVGQSINKFVRLPMTLPSGTTSLQRHALWFGTLSGGVGYLAPMDESVFRRLGMLQSALLSAIPHTAGLHPQAYRALQRERLLRNRKHTILDGLLLSRYLALDSATQQQIALKLGTSRERILNDLQGIPQSVTHTL</sequence>
<evidence type="ECO:0000259" key="6">
    <source>
        <dbReference type="Pfam" id="PF23726"/>
    </source>
</evidence>
<dbReference type="InterPro" id="IPR015943">
    <property type="entry name" value="WD40/YVTN_repeat-like_dom_sf"/>
</dbReference>
<dbReference type="GO" id="GO:0003676">
    <property type="term" value="F:nucleic acid binding"/>
    <property type="evidence" value="ECO:0007669"/>
    <property type="project" value="InterPro"/>
</dbReference>
<reference evidence="7 8" key="1">
    <citation type="journal article" date="2013" name="Genome Biol.">
        <title>Genome of Acanthamoeba castellanii highlights extensive lateral gene transfer and early evolution of tyrosine kinase signaling.</title>
        <authorList>
            <person name="Clarke M."/>
            <person name="Lohan A.J."/>
            <person name="Liu B."/>
            <person name="Lagkouvardos I."/>
            <person name="Roy S."/>
            <person name="Zafar N."/>
            <person name="Bertelli C."/>
            <person name="Schilde C."/>
            <person name="Kianianmomeni A."/>
            <person name="Burglin T.R."/>
            <person name="Frech C."/>
            <person name="Turcotte B."/>
            <person name="Kopec K.O."/>
            <person name="Synnott J.M."/>
            <person name="Choo C."/>
            <person name="Paponov I."/>
            <person name="Finkler A."/>
            <person name="Soon Heng Tan C."/>
            <person name="Hutchins A.P."/>
            <person name="Weinmeier T."/>
            <person name="Rattei T."/>
            <person name="Chu J.S."/>
            <person name="Gimenez G."/>
            <person name="Irimia M."/>
            <person name="Rigden D.J."/>
            <person name="Fitzpatrick D.A."/>
            <person name="Lorenzo-Morales J."/>
            <person name="Bateman A."/>
            <person name="Chiu C.H."/>
            <person name="Tang P."/>
            <person name="Hegemann P."/>
            <person name="Fromm H."/>
            <person name="Raoult D."/>
            <person name="Greub G."/>
            <person name="Miranda-Saavedra D."/>
            <person name="Chen N."/>
            <person name="Nash P."/>
            <person name="Ginger M.L."/>
            <person name="Horn M."/>
            <person name="Schaap P."/>
            <person name="Caler L."/>
            <person name="Loftus B."/>
        </authorList>
    </citation>
    <scope>NUCLEOTIDE SEQUENCE [LARGE SCALE GENOMIC DNA]</scope>
    <source>
        <strain evidence="7 8">Neff</strain>
    </source>
</reference>
<dbReference type="GO" id="GO:0005634">
    <property type="term" value="C:nucleus"/>
    <property type="evidence" value="ECO:0007669"/>
    <property type="project" value="UniProtKB-SubCell"/>
</dbReference>
<feature type="compositionally biased region" description="Basic and acidic residues" evidence="3">
    <location>
        <begin position="1107"/>
        <end position="1120"/>
    </location>
</feature>
<keyword evidence="2" id="KW-0539">Nucleus</keyword>
<feature type="domain" description="RSE1/DDB1/CPSF1 second beta-propeller" evidence="6">
    <location>
        <begin position="592"/>
        <end position="1038"/>
    </location>
</feature>
<comment type="subcellular location">
    <subcellularLocation>
        <location evidence="1">Nucleus</location>
    </subcellularLocation>
</comment>
<evidence type="ECO:0000256" key="3">
    <source>
        <dbReference type="SAM" id="MobiDB-lite"/>
    </source>
</evidence>
<dbReference type="PANTHER" id="PTHR10644">
    <property type="entry name" value="DNA REPAIR/RNA PROCESSING CPSF FAMILY"/>
    <property type="match status" value="1"/>
</dbReference>
<feature type="compositionally biased region" description="Basic and acidic residues" evidence="3">
    <location>
        <begin position="910"/>
        <end position="938"/>
    </location>
</feature>
<dbReference type="KEGG" id="acan:ACA1_130520"/>
<dbReference type="InterPro" id="IPR058543">
    <property type="entry name" value="Beta-prop_RSE1/DDB1/CPSF1_2nd"/>
</dbReference>
<dbReference type="InterPro" id="IPR018846">
    <property type="entry name" value="Beta-prop_RSE1/DDB1/CPSF1_1st"/>
</dbReference>
<protein>
    <submittedName>
        <fullName evidence="7">CPSF A subunit region protein</fullName>
    </submittedName>
</protein>
<dbReference type="STRING" id="1257118.L8GPK4"/>
<gene>
    <name evidence="7" type="ORF">ACA1_130520</name>
</gene>
<dbReference type="InterPro" id="IPR050358">
    <property type="entry name" value="RSE1/DDB1/CFT1"/>
</dbReference>
<dbReference type="GeneID" id="14915449"/>
<dbReference type="OMA" id="PMTKFKL"/>
<accession>L8GPK4</accession>
<feature type="compositionally biased region" description="Basic and acidic residues" evidence="3">
    <location>
        <begin position="50"/>
        <end position="59"/>
    </location>
</feature>
<dbReference type="Gene3D" id="2.130.10.10">
    <property type="entry name" value="YVTN repeat-like/Quinoprotein amine dehydrogenase"/>
    <property type="match status" value="3"/>
</dbReference>
<dbReference type="Pfam" id="PF10433">
    <property type="entry name" value="Beta-prop_RSE1_1st"/>
    <property type="match status" value="1"/>
</dbReference>
<evidence type="ECO:0000313" key="7">
    <source>
        <dbReference type="EMBL" id="ELR14857.1"/>
    </source>
</evidence>
<dbReference type="OrthoDB" id="6109at2759"/>
<feature type="region of interest" description="Disordered" evidence="3">
    <location>
        <begin position="50"/>
        <end position="82"/>
    </location>
</feature>
<evidence type="ECO:0000259" key="4">
    <source>
        <dbReference type="Pfam" id="PF03178"/>
    </source>
</evidence>
<evidence type="ECO:0000313" key="8">
    <source>
        <dbReference type="Proteomes" id="UP000011083"/>
    </source>
</evidence>
<evidence type="ECO:0000259" key="5">
    <source>
        <dbReference type="Pfam" id="PF10433"/>
    </source>
</evidence>
<feature type="region of interest" description="Disordered" evidence="3">
    <location>
        <begin position="1085"/>
        <end position="1120"/>
    </location>
</feature>
<feature type="domain" description="RSE1/DDB1/CPSF1 first beta-propeller" evidence="5">
    <location>
        <begin position="84"/>
        <end position="452"/>
    </location>
</feature>
<feature type="region of interest" description="Disordered" evidence="3">
    <location>
        <begin position="894"/>
        <end position="961"/>
    </location>
</feature>
<dbReference type="RefSeq" id="XP_004336870.1">
    <property type="nucleotide sequence ID" value="XM_004336822.1"/>
</dbReference>
<organism evidence="7 8">
    <name type="scientific">Acanthamoeba castellanii (strain ATCC 30010 / Neff)</name>
    <dbReference type="NCBI Taxonomy" id="1257118"/>
    <lineage>
        <taxon>Eukaryota</taxon>
        <taxon>Amoebozoa</taxon>
        <taxon>Discosea</taxon>
        <taxon>Longamoebia</taxon>
        <taxon>Centramoebida</taxon>
        <taxon>Acanthamoebidae</taxon>
        <taxon>Acanthamoeba</taxon>
    </lineage>
</organism>
<evidence type="ECO:0000256" key="2">
    <source>
        <dbReference type="ARBA" id="ARBA00023242"/>
    </source>
</evidence>
<dbReference type="Pfam" id="PF23726">
    <property type="entry name" value="Beta-prop_RSE1_2nd"/>
    <property type="match status" value="1"/>
</dbReference>
<dbReference type="VEuPathDB" id="AmoebaDB:ACA1_130520"/>
<dbReference type="Proteomes" id="UP000011083">
    <property type="component" value="Unassembled WGS sequence"/>
</dbReference>
<dbReference type="EMBL" id="KB008043">
    <property type="protein sequence ID" value="ELR14857.1"/>
    <property type="molecule type" value="Genomic_DNA"/>
</dbReference>
<dbReference type="InterPro" id="IPR004871">
    <property type="entry name" value="RSE1/DDB1/CPSF1_C"/>
</dbReference>
<keyword evidence="8" id="KW-1185">Reference proteome</keyword>
<dbReference type="Pfam" id="PF03178">
    <property type="entry name" value="CPSF_A"/>
    <property type="match status" value="1"/>
</dbReference>
<name>L8GPK4_ACACF</name>
<feature type="domain" description="RSE1/DDB1/CPSF1 C-terminal" evidence="4">
    <location>
        <begin position="1132"/>
        <end position="1441"/>
    </location>
</feature>